<dbReference type="AlphaFoldDB" id="A0AAD3NDT4"/>
<evidence type="ECO:0000313" key="1">
    <source>
        <dbReference type="EMBL" id="GLD69785.1"/>
    </source>
</evidence>
<comment type="caution">
    <text evidence="1">The sequence shown here is derived from an EMBL/GenBank/DDBJ whole genome shotgun (WGS) entry which is preliminary data.</text>
</comment>
<gene>
    <name evidence="1" type="ORF">AKAME5_002110200</name>
</gene>
<evidence type="ECO:0000313" key="2">
    <source>
        <dbReference type="Proteomes" id="UP001279410"/>
    </source>
</evidence>
<keyword evidence="2" id="KW-1185">Reference proteome</keyword>
<name>A0AAD3NDT4_LATJO</name>
<organism evidence="1 2">
    <name type="scientific">Lates japonicus</name>
    <name type="common">Japanese lates</name>
    <dbReference type="NCBI Taxonomy" id="270547"/>
    <lineage>
        <taxon>Eukaryota</taxon>
        <taxon>Metazoa</taxon>
        <taxon>Chordata</taxon>
        <taxon>Craniata</taxon>
        <taxon>Vertebrata</taxon>
        <taxon>Euteleostomi</taxon>
        <taxon>Actinopterygii</taxon>
        <taxon>Neopterygii</taxon>
        <taxon>Teleostei</taxon>
        <taxon>Neoteleostei</taxon>
        <taxon>Acanthomorphata</taxon>
        <taxon>Carangaria</taxon>
        <taxon>Carangaria incertae sedis</taxon>
        <taxon>Centropomidae</taxon>
        <taxon>Lates</taxon>
    </lineage>
</organism>
<dbReference type="EMBL" id="BRZM01000271">
    <property type="protein sequence ID" value="GLD69785.1"/>
    <property type="molecule type" value="Genomic_DNA"/>
</dbReference>
<sequence length="117" mass="13221">MDEEFPSLFKVAGAAHAPRPPCTTLRGERWAQFHRYSQEKTMTKKEKRTTHAYAHGLISEYISEDLSKALLYTSEKQEGTFRQTVEAGEDYTKFNSADFALKPPKKMDGSESLVGEG</sequence>
<accession>A0AAD3NDT4</accession>
<proteinExistence type="predicted"/>
<protein>
    <submittedName>
        <fullName evidence="1">Ribonuclease H2 subunit B</fullName>
    </submittedName>
</protein>
<dbReference type="Proteomes" id="UP001279410">
    <property type="component" value="Unassembled WGS sequence"/>
</dbReference>
<reference evidence="1" key="1">
    <citation type="submission" date="2022-08" db="EMBL/GenBank/DDBJ databases">
        <title>Genome sequencing of akame (Lates japonicus).</title>
        <authorList>
            <person name="Hashiguchi Y."/>
            <person name="Takahashi H."/>
        </authorList>
    </citation>
    <scope>NUCLEOTIDE SEQUENCE</scope>
    <source>
        <strain evidence="1">Kochi</strain>
    </source>
</reference>